<protein>
    <submittedName>
        <fullName evidence="1">Uncharacterized protein</fullName>
    </submittedName>
</protein>
<accession>A0A498KSQ8</accession>
<dbReference type="AlphaFoldDB" id="A0A498KSQ8"/>
<proteinExistence type="predicted"/>
<keyword evidence="2" id="KW-1185">Reference proteome</keyword>
<reference evidence="1 2" key="1">
    <citation type="submission" date="2019-01" db="EMBL/GenBank/DDBJ databases">
        <title>Halorientalis sp. F13-25 a new haloarchaeum isolated from hypersaline water.</title>
        <authorList>
            <person name="Ana D.-V."/>
            <person name="Cristina S.-P."/>
            <person name="Antonio V."/>
        </authorList>
    </citation>
    <scope>NUCLEOTIDE SEQUENCE [LARGE SCALE GENOMIC DNA]</scope>
    <source>
        <strain evidence="1 2">F13-25</strain>
    </source>
</reference>
<gene>
    <name evidence="1" type="ORF">EAF64_14185</name>
</gene>
<evidence type="ECO:0000313" key="1">
    <source>
        <dbReference type="EMBL" id="RXK47797.1"/>
    </source>
</evidence>
<organism evidence="1 2">
    <name type="scientific">Halorientalis pallida</name>
    <dbReference type="NCBI Taxonomy" id="2479928"/>
    <lineage>
        <taxon>Archaea</taxon>
        <taxon>Methanobacteriati</taxon>
        <taxon>Methanobacteriota</taxon>
        <taxon>Stenosarchaea group</taxon>
        <taxon>Halobacteria</taxon>
        <taxon>Halobacteriales</taxon>
        <taxon>Haloarculaceae</taxon>
        <taxon>Halorientalis</taxon>
    </lineage>
</organism>
<dbReference type="Proteomes" id="UP000289691">
    <property type="component" value="Unassembled WGS sequence"/>
</dbReference>
<dbReference type="EMBL" id="RDFA01000005">
    <property type="protein sequence ID" value="RXK47797.1"/>
    <property type="molecule type" value="Genomic_DNA"/>
</dbReference>
<name>A0A498KSQ8_9EURY</name>
<sequence>MGVPIELGRVCGRCGEQVTLSLKTDGAIYTDDLTALLDTSHRDKLIIQVECDCPQLQEVTFQCLPISHSEVERT</sequence>
<comment type="caution">
    <text evidence="1">The sequence shown here is derived from an EMBL/GenBank/DDBJ whole genome shotgun (WGS) entry which is preliminary data.</text>
</comment>
<evidence type="ECO:0000313" key="2">
    <source>
        <dbReference type="Proteomes" id="UP000289691"/>
    </source>
</evidence>